<evidence type="ECO:0000313" key="2">
    <source>
        <dbReference type="Proteomes" id="UP001629249"/>
    </source>
</evidence>
<gene>
    <name evidence="1" type="ORF">PQR66_14245</name>
</gene>
<protein>
    <recommendedName>
        <fullName evidence="3">Apea-like HEPN domain-containing protein</fullName>
    </recommendedName>
</protein>
<comment type="caution">
    <text evidence="1">The sequence shown here is derived from an EMBL/GenBank/DDBJ whole genome shotgun (WGS) entry which is preliminary data.</text>
</comment>
<accession>A0ABW8ZMR4</accession>
<evidence type="ECO:0008006" key="3">
    <source>
        <dbReference type="Google" id="ProtNLM"/>
    </source>
</evidence>
<dbReference type="Proteomes" id="UP001629249">
    <property type="component" value="Unassembled WGS sequence"/>
</dbReference>
<dbReference type="EMBL" id="JAQQFN010000009">
    <property type="protein sequence ID" value="MFL9884198.1"/>
    <property type="molecule type" value="Genomic_DNA"/>
</dbReference>
<name>A0ABW8ZMR4_9BURK</name>
<keyword evidence="2" id="KW-1185">Reference proteome</keyword>
<dbReference type="RefSeq" id="WP_408328794.1">
    <property type="nucleotide sequence ID" value="NZ_JAQQFH010000007.1"/>
</dbReference>
<sequence>MKILAACPDCIQEASKDGKQPKFNPIAGELDDNGMIHVSCDRGHSGVVLYNARRYEVLVRSAARAALDGYTNEVVAVMSSALERIYEFYIRVSSRAKGIPEETVEAAWKNVAAQSERQFGAFQFLYMLDQSRPFKLEPRITETRNKVVHRGKIVREAEALEFAENVYGVIQHLQTELQSKFPQFVAEEVEREMKVQQSQVPEGVNHIKLSTTTVNVDKSKNEVTGVVTKFIEHVACHTSDARARFSCIASKIRPSRPLLRDGGFAQALVECLLWIDKGNSRGGWIVY</sequence>
<organism evidence="1 2">
    <name type="scientific">Paraburkholderia agricolaris</name>
    <dbReference type="NCBI Taxonomy" id="2152888"/>
    <lineage>
        <taxon>Bacteria</taxon>
        <taxon>Pseudomonadati</taxon>
        <taxon>Pseudomonadota</taxon>
        <taxon>Betaproteobacteria</taxon>
        <taxon>Burkholderiales</taxon>
        <taxon>Burkholderiaceae</taxon>
        <taxon>Paraburkholderia</taxon>
    </lineage>
</organism>
<proteinExistence type="predicted"/>
<evidence type="ECO:0000313" key="1">
    <source>
        <dbReference type="EMBL" id="MFL9884198.1"/>
    </source>
</evidence>
<reference evidence="1 2" key="1">
    <citation type="journal article" date="2024" name="Chem. Sci.">
        <title>Discovery of megapolipeptins by genome mining of a Burkholderiales bacteria collection.</title>
        <authorList>
            <person name="Paulo B.S."/>
            <person name="Recchia M.J.J."/>
            <person name="Lee S."/>
            <person name="Fergusson C.H."/>
            <person name="Romanowski S.B."/>
            <person name="Hernandez A."/>
            <person name="Krull N."/>
            <person name="Liu D.Y."/>
            <person name="Cavanagh H."/>
            <person name="Bos A."/>
            <person name="Gray C.A."/>
            <person name="Murphy B.T."/>
            <person name="Linington R.G."/>
            <person name="Eustaquio A.S."/>
        </authorList>
    </citation>
    <scope>NUCLEOTIDE SEQUENCE [LARGE SCALE GENOMIC DNA]</scope>
    <source>
        <strain evidence="1 2">RL16-012-BIC-B</strain>
    </source>
</reference>